<dbReference type="InterPro" id="IPR044035">
    <property type="entry name" value="DUF5698"/>
</dbReference>
<gene>
    <name evidence="9" type="ORF">GCM10010911_44150</name>
</gene>
<keyword evidence="10" id="KW-1185">Reference proteome</keyword>
<comment type="subcellular location">
    <subcellularLocation>
        <location evidence="1 6">Cell membrane</location>
        <topology evidence="1 6">Multi-pass membrane protein</topology>
    </subcellularLocation>
</comment>
<keyword evidence="5 6" id="KW-0472">Membrane</keyword>
<evidence type="ECO:0000256" key="3">
    <source>
        <dbReference type="ARBA" id="ARBA00022692"/>
    </source>
</evidence>
<dbReference type="EMBL" id="BMHP01000003">
    <property type="protein sequence ID" value="GGD81191.1"/>
    <property type="molecule type" value="Genomic_DNA"/>
</dbReference>
<dbReference type="PANTHER" id="PTHR40060:SF1">
    <property type="entry name" value="UPF0316 PROTEIN YEBE"/>
    <property type="match status" value="1"/>
</dbReference>
<keyword evidence="2 6" id="KW-1003">Cell membrane</keyword>
<keyword evidence="4 6" id="KW-1133">Transmembrane helix</keyword>
<keyword evidence="3 6" id="KW-0812">Transmembrane</keyword>
<evidence type="ECO:0000256" key="2">
    <source>
        <dbReference type="ARBA" id="ARBA00022475"/>
    </source>
</evidence>
<dbReference type="HAMAP" id="MF_01515">
    <property type="entry name" value="UPF0316"/>
    <property type="match status" value="1"/>
</dbReference>
<feature type="domain" description="DUF5698" evidence="8">
    <location>
        <begin position="22"/>
        <end position="78"/>
    </location>
</feature>
<sequence length="173" mass="19079">MSGVSLVLSIIGINVVYVSIFTLRLILVIKGRRGAASLMAMVEVFVYLAGLNLVLQNLSNPVNMAAYCLGFGIGVYAGSRIEEYLALGYSVVQVIVDSAATALPNKLRDFGYGVTSWMAEGRDGQRLIMQVLVKRSNEKQLMRSIMVVAPKAFVISHEPRQFKGGFWTRMIER</sequence>
<evidence type="ECO:0000313" key="10">
    <source>
        <dbReference type="Proteomes" id="UP000612456"/>
    </source>
</evidence>
<comment type="caution">
    <text evidence="9">The sequence shown here is derived from an EMBL/GenBank/DDBJ whole genome shotgun (WGS) entry which is preliminary data.</text>
</comment>
<dbReference type="PANTHER" id="PTHR40060">
    <property type="entry name" value="UPF0316 PROTEIN YEBE"/>
    <property type="match status" value="1"/>
</dbReference>
<dbReference type="NCBIfam" id="NF003194">
    <property type="entry name" value="PRK04164.1-5"/>
    <property type="match status" value="1"/>
</dbReference>
<proteinExistence type="inferred from homology"/>
<name>A0A916Z886_9BACL</name>
<organism evidence="9 10">
    <name type="scientific">Paenibacillus nasutitermitis</name>
    <dbReference type="NCBI Taxonomy" id="1652958"/>
    <lineage>
        <taxon>Bacteria</taxon>
        <taxon>Bacillati</taxon>
        <taxon>Bacillota</taxon>
        <taxon>Bacilli</taxon>
        <taxon>Bacillales</taxon>
        <taxon>Paenibacillaceae</taxon>
        <taxon>Paenibacillus</taxon>
    </lineage>
</organism>
<reference evidence="9" key="1">
    <citation type="journal article" date="2014" name="Int. J. Syst. Evol. Microbiol.">
        <title>Complete genome sequence of Corynebacterium casei LMG S-19264T (=DSM 44701T), isolated from a smear-ripened cheese.</title>
        <authorList>
            <consortium name="US DOE Joint Genome Institute (JGI-PGF)"/>
            <person name="Walter F."/>
            <person name="Albersmeier A."/>
            <person name="Kalinowski J."/>
            <person name="Ruckert C."/>
        </authorList>
    </citation>
    <scope>NUCLEOTIDE SEQUENCE</scope>
    <source>
        <strain evidence="9">CGMCC 1.15178</strain>
    </source>
</reference>
<dbReference type="AlphaFoldDB" id="A0A916Z886"/>
<evidence type="ECO:0000313" key="9">
    <source>
        <dbReference type="EMBL" id="GGD81191.1"/>
    </source>
</evidence>
<dbReference type="GO" id="GO:0005886">
    <property type="term" value="C:plasma membrane"/>
    <property type="evidence" value="ECO:0007669"/>
    <property type="project" value="UniProtKB-SubCell"/>
</dbReference>
<dbReference type="CDD" id="cd16381">
    <property type="entry name" value="YitT_C_like_1"/>
    <property type="match status" value="1"/>
</dbReference>
<dbReference type="RefSeq" id="WP_188994971.1">
    <property type="nucleotide sequence ID" value="NZ_BMHP01000003.1"/>
</dbReference>
<evidence type="ECO:0000256" key="1">
    <source>
        <dbReference type="ARBA" id="ARBA00004651"/>
    </source>
</evidence>
<evidence type="ECO:0000256" key="6">
    <source>
        <dbReference type="HAMAP-Rule" id="MF_01515"/>
    </source>
</evidence>
<evidence type="ECO:0000256" key="4">
    <source>
        <dbReference type="ARBA" id="ARBA00022989"/>
    </source>
</evidence>
<dbReference type="Proteomes" id="UP000612456">
    <property type="component" value="Unassembled WGS sequence"/>
</dbReference>
<dbReference type="Pfam" id="PF10035">
    <property type="entry name" value="DUF2179"/>
    <property type="match status" value="1"/>
</dbReference>
<evidence type="ECO:0000259" key="7">
    <source>
        <dbReference type="Pfam" id="PF10035"/>
    </source>
</evidence>
<reference evidence="9" key="2">
    <citation type="submission" date="2020-09" db="EMBL/GenBank/DDBJ databases">
        <authorList>
            <person name="Sun Q."/>
            <person name="Zhou Y."/>
        </authorList>
    </citation>
    <scope>NUCLEOTIDE SEQUENCE</scope>
    <source>
        <strain evidence="9">CGMCC 1.15178</strain>
    </source>
</reference>
<comment type="similarity">
    <text evidence="6">Belongs to the UPF0316 family.</text>
</comment>
<dbReference type="Pfam" id="PF18955">
    <property type="entry name" value="DUF5698"/>
    <property type="match status" value="1"/>
</dbReference>
<dbReference type="InterPro" id="IPR022930">
    <property type="entry name" value="UPF0316"/>
</dbReference>
<dbReference type="InterPro" id="IPR019264">
    <property type="entry name" value="DUF2179"/>
</dbReference>
<feature type="transmembrane region" description="Helical" evidence="6">
    <location>
        <begin position="34"/>
        <end position="55"/>
    </location>
</feature>
<feature type="domain" description="DUF2179" evidence="7">
    <location>
        <begin position="112"/>
        <end position="164"/>
    </location>
</feature>
<accession>A0A916Z886</accession>
<evidence type="ECO:0000256" key="5">
    <source>
        <dbReference type="ARBA" id="ARBA00023136"/>
    </source>
</evidence>
<evidence type="ECO:0000259" key="8">
    <source>
        <dbReference type="Pfam" id="PF18955"/>
    </source>
</evidence>
<feature type="transmembrane region" description="Helical" evidence="6">
    <location>
        <begin position="6"/>
        <end position="27"/>
    </location>
</feature>
<protein>
    <recommendedName>
        <fullName evidence="6">UPF0316 protein GCM10010911_44150</fullName>
    </recommendedName>
</protein>